<proteinExistence type="predicted"/>
<evidence type="ECO:0000313" key="2">
    <source>
        <dbReference type="Proteomes" id="UP000024635"/>
    </source>
</evidence>
<comment type="caution">
    <text evidence="1">The sequence shown here is derived from an EMBL/GenBank/DDBJ whole genome shotgun (WGS) entry which is preliminary data.</text>
</comment>
<gene>
    <name evidence="1" type="primary">Acey_s0544.g3226</name>
    <name evidence="1" type="ORF">Y032_0544g3226</name>
</gene>
<keyword evidence="2" id="KW-1185">Reference proteome</keyword>
<sequence length="90" mass="10045">MLKVMRISALVDTMVVGNLLSSFFVGKLSAQSLSTTCKVVGYWLCNREALDRQLVDKKGQKQVVNKFVDLASFTCDQLVMGVLSRDQSFH</sequence>
<dbReference type="AlphaFoldDB" id="A0A016WS49"/>
<reference evidence="2" key="1">
    <citation type="journal article" date="2015" name="Nat. Genet.">
        <title>The genome and transcriptome of the zoonotic hookworm Ancylostoma ceylanicum identify infection-specific gene families.</title>
        <authorList>
            <person name="Schwarz E.M."/>
            <person name="Hu Y."/>
            <person name="Antoshechkin I."/>
            <person name="Miller M.M."/>
            <person name="Sternberg P.W."/>
            <person name="Aroian R.V."/>
        </authorList>
    </citation>
    <scope>NUCLEOTIDE SEQUENCE</scope>
    <source>
        <strain evidence="2">HY135</strain>
    </source>
</reference>
<dbReference type="Proteomes" id="UP000024635">
    <property type="component" value="Unassembled WGS sequence"/>
</dbReference>
<dbReference type="EMBL" id="JARK01000144">
    <property type="protein sequence ID" value="EYC42077.1"/>
    <property type="molecule type" value="Genomic_DNA"/>
</dbReference>
<organism evidence="1 2">
    <name type="scientific">Ancylostoma ceylanicum</name>
    <dbReference type="NCBI Taxonomy" id="53326"/>
    <lineage>
        <taxon>Eukaryota</taxon>
        <taxon>Metazoa</taxon>
        <taxon>Ecdysozoa</taxon>
        <taxon>Nematoda</taxon>
        <taxon>Chromadorea</taxon>
        <taxon>Rhabditida</taxon>
        <taxon>Rhabditina</taxon>
        <taxon>Rhabditomorpha</taxon>
        <taxon>Strongyloidea</taxon>
        <taxon>Ancylostomatidae</taxon>
        <taxon>Ancylostomatinae</taxon>
        <taxon>Ancylostoma</taxon>
    </lineage>
</organism>
<protein>
    <submittedName>
        <fullName evidence="1">Uncharacterized protein</fullName>
    </submittedName>
</protein>
<name>A0A016WS49_9BILA</name>
<evidence type="ECO:0000313" key="1">
    <source>
        <dbReference type="EMBL" id="EYC42077.1"/>
    </source>
</evidence>
<accession>A0A016WS49</accession>